<protein>
    <submittedName>
        <fullName evidence="2">Uncharacterized protein</fullName>
    </submittedName>
</protein>
<reference evidence="2 3" key="1">
    <citation type="journal article" date="2015" name="Sci. Rep.">
        <title>Chromosome-level genome map provides insights into diverse defense mechanisms in the medicinal fungus Ganoderma sinense.</title>
        <authorList>
            <person name="Zhu Y."/>
            <person name="Xu J."/>
            <person name="Sun C."/>
            <person name="Zhou S."/>
            <person name="Xu H."/>
            <person name="Nelson D.R."/>
            <person name="Qian J."/>
            <person name="Song J."/>
            <person name="Luo H."/>
            <person name="Xiang L."/>
            <person name="Li Y."/>
            <person name="Xu Z."/>
            <person name="Ji A."/>
            <person name="Wang L."/>
            <person name="Lu S."/>
            <person name="Hayward A."/>
            <person name="Sun W."/>
            <person name="Li X."/>
            <person name="Schwartz D.C."/>
            <person name="Wang Y."/>
            <person name="Chen S."/>
        </authorList>
    </citation>
    <scope>NUCLEOTIDE SEQUENCE [LARGE SCALE GENOMIC DNA]</scope>
    <source>
        <strain evidence="2 3">ZZ0214-1</strain>
    </source>
</reference>
<evidence type="ECO:0000256" key="1">
    <source>
        <dbReference type="SAM" id="MobiDB-lite"/>
    </source>
</evidence>
<dbReference type="EMBL" id="AYKW01000012">
    <property type="protein sequence ID" value="PIL31456.1"/>
    <property type="molecule type" value="Genomic_DNA"/>
</dbReference>
<accession>A0A2G8SCF4</accession>
<gene>
    <name evidence="2" type="ORF">GSI_06157</name>
</gene>
<evidence type="ECO:0000313" key="2">
    <source>
        <dbReference type="EMBL" id="PIL31456.1"/>
    </source>
</evidence>
<name>A0A2G8SCF4_9APHY</name>
<proteinExistence type="predicted"/>
<evidence type="ECO:0000313" key="3">
    <source>
        <dbReference type="Proteomes" id="UP000230002"/>
    </source>
</evidence>
<dbReference type="AlphaFoldDB" id="A0A2G8SCF4"/>
<organism evidence="2 3">
    <name type="scientific">Ganoderma sinense ZZ0214-1</name>
    <dbReference type="NCBI Taxonomy" id="1077348"/>
    <lineage>
        <taxon>Eukaryota</taxon>
        <taxon>Fungi</taxon>
        <taxon>Dikarya</taxon>
        <taxon>Basidiomycota</taxon>
        <taxon>Agaricomycotina</taxon>
        <taxon>Agaricomycetes</taxon>
        <taxon>Polyporales</taxon>
        <taxon>Polyporaceae</taxon>
        <taxon>Ganoderma</taxon>
    </lineage>
</organism>
<dbReference type="Proteomes" id="UP000230002">
    <property type="component" value="Unassembled WGS sequence"/>
</dbReference>
<comment type="caution">
    <text evidence="2">The sequence shown here is derived from an EMBL/GenBank/DDBJ whole genome shotgun (WGS) entry which is preliminary data.</text>
</comment>
<keyword evidence="3" id="KW-1185">Reference proteome</keyword>
<feature type="compositionally biased region" description="Gly residues" evidence="1">
    <location>
        <begin position="27"/>
        <end position="38"/>
    </location>
</feature>
<sequence length="88" mass="8765">MKANIAKTTIPPAAPRERDNDCCTDPGSGGDGDGGSGGDKLDGKEEDEVSAEADISTNTFVAAMALGGRDADGCVEPVAIGGGDNVWP</sequence>
<feature type="region of interest" description="Disordered" evidence="1">
    <location>
        <begin position="1"/>
        <end position="55"/>
    </location>
</feature>